<organism evidence="1 2">
    <name type="scientific">Nocardiopsis gilva YIM 90087</name>
    <dbReference type="NCBI Taxonomy" id="1235441"/>
    <lineage>
        <taxon>Bacteria</taxon>
        <taxon>Bacillati</taxon>
        <taxon>Actinomycetota</taxon>
        <taxon>Actinomycetes</taxon>
        <taxon>Streptosporangiales</taxon>
        <taxon>Nocardiopsidaceae</taxon>
        <taxon>Nocardiopsis</taxon>
    </lineage>
</organism>
<keyword evidence="2" id="KW-1185">Reference proteome</keyword>
<protein>
    <submittedName>
        <fullName evidence="1">Uncharacterized protein</fullName>
    </submittedName>
</protein>
<evidence type="ECO:0000313" key="2">
    <source>
        <dbReference type="Proteomes" id="UP000215005"/>
    </source>
</evidence>
<reference evidence="1 2" key="1">
    <citation type="submission" date="2017-08" db="EMBL/GenBank/DDBJ databases">
        <title>The complete genome sequence of Nocardiopsis gilva YIM 90087.</title>
        <authorList>
            <person name="Yin M."/>
            <person name="Tang S."/>
        </authorList>
    </citation>
    <scope>NUCLEOTIDE SEQUENCE [LARGE SCALE GENOMIC DNA]</scope>
    <source>
        <strain evidence="1 2">YIM 90087</strain>
    </source>
</reference>
<dbReference type="OrthoDB" id="3434578at2"/>
<gene>
    <name evidence="1" type="ORF">CDO52_03960</name>
</gene>
<name>A0A223S1U9_9ACTN</name>
<evidence type="ECO:0000313" key="1">
    <source>
        <dbReference type="EMBL" id="ASU82047.1"/>
    </source>
</evidence>
<dbReference type="EMBL" id="CP022753">
    <property type="protein sequence ID" value="ASU82047.1"/>
    <property type="molecule type" value="Genomic_DNA"/>
</dbReference>
<dbReference type="KEGG" id="ngv:CDO52_03960"/>
<sequence length="180" mass="19866">MRQLVLPTPIRSGFLEGFRMRLLYLLLVPFTLLLHELTSSFTQPRARSVAAARLAALTAAPCVSLSAPRPARARVLLPGGASRTRPYAPSPRIPSYADFCEVALRHEALWEVTYDGDELPYRARHRVHDDLVFACADLAALDRTLTTFTPPATPRPYAELVRTGRHHAGVSSEHGTEAGR</sequence>
<proteinExistence type="predicted"/>
<dbReference type="AlphaFoldDB" id="A0A223S1U9"/>
<accession>A0A223S1U9</accession>
<dbReference type="RefSeq" id="WP_051060884.1">
    <property type="nucleotide sequence ID" value="NZ_ANBG01000344.1"/>
</dbReference>
<dbReference type="Proteomes" id="UP000215005">
    <property type="component" value="Chromosome"/>
</dbReference>